<dbReference type="PANTHER" id="PTHR47811:SF1">
    <property type="entry name" value="TRNA PSEUDOURIDINE SYNTHASE D"/>
    <property type="match status" value="1"/>
</dbReference>
<keyword evidence="2 4" id="KW-0819">tRNA processing</keyword>
<dbReference type="PROSITE" id="PS50984">
    <property type="entry name" value="TRUD"/>
    <property type="match status" value="1"/>
</dbReference>
<dbReference type="Proteomes" id="UP000595332">
    <property type="component" value="Chromosome"/>
</dbReference>
<reference evidence="6 7" key="1">
    <citation type="journal article" date="2008" name="Int. J. Syst. Evol. Microbiol.">
        <title>Neptunomonas japonica sp. nov., an Osedax japonicus symbiont-like bacterium isolated from sediment adjacent to sperm whale carcasses off Kagoshima, Japan.</title>
        <authorList>
            <person name="Miyazaki M."/>
            <person name="Nogi Y."/>
            <person name="Fujiwara Y."/>
            <person name="Kawato M."/>
            <person name="Kubokawa K."/>
            <person name="Horikoshi K."/>
        </authorList>
    </citation>
    <scope>NUCLEOTIDE SEQUENCE [LARGE SCALE GENOMIC DNA]</scope>
    <source>
        <strain evidence="6 7">JAMM 1380</strain>
    </source>
</reference>
<keyword evidence="3 4" id="KW-0413">Isomerase</keyword>
<dbReference type="HAMAP" id="MF_01082">
    <property type="entry name" value="TruD"/>
    <property type="match status" value="1"/>
</dbReference>
<dbReference type="SUPFAM" id="SSF55120">
    <property type="entry name" value="Pseudouridine synthase"/>
    <property type="match status" value="1"/>
</dbReference>
<dbReference type="InterPro" id="IPR043165">
    <property type="entry name" value="TruD_insert_sf"/>
</dbReference>
<comment type="catalytic activity">
    <reaction evidence="4">
        <text>uridine(13) in tRNA = pseudouridine(13) in tRNA</text>
        <dbReference type="Rhea" id="RHEA:42540"/>
        <dbReference type="Rhea" id="RHEA-COMP:10105"/>
        <dbReference type="Rhea" id="RHEA-COMP:10106"/>
        <dbReference type="ChEBI" id="CHEBI:65314"/>
        <dbReference type="ChEBI" id="CHEBI:65315"/>
        <dbReference type="EC" id="5.4.99.27"/>
    </reaction>
</comment>
<dbReference type="EMBL" id="AP014546">
    <property type="protein sequence ID" value="BBB28550.1"/>
    <property type="molecule type" value="Genomic_DNA"/>
</dbReference>
<evidence type="ECO:0000313" key="7">
    <source>
        <dbReference type="Proteomes" id="UP000595332"/>
    </source>
</evidence>
<dbReference type="InterPro" id="IPR001656">
    <property type="entry name" value="PsdUridine_synth_TruD"/>
</dbReference>
<keyword evidence="7" id="KW-1185">Reference proteome</keyword>
<comment type="similarity">
    <text evidence="1 4">Belongs to the pseudouridine synthase TruD family.</text>
</comment>
<accession>A0A7R6PQH3</accession>
<dbReference type="Gene3D" id="3.30.2340.10">
    <property type="entry name" value="TruD, insertion domain"/>
    <property type="match status" value="1"/>
</dbReference>
<feature type="domain" description="TRUD" evidence="5">
    <location>
        <begin position="154"/>
        <end position="301"/>
    </location>
</feature>
<organism evidence="6 7">
    <name type="scientific">Neptunomonas japonica JAMM 1380</name>
    <dbReference type="NCBI Taxonomy" id="1441457"/>
    <lineage>
        <taxon>Bacteria</taxon>
        <taxon>Pseudomonadati</taxon>
        <taxon>Pseudomonadota</taxon>
        <taxon>Gammaproteobacteria</taxon>
        <taxon>Oceanospirillales</taxon>
        <taxon>Oceanospirillaceae</taxon>
        <taxon>Neptunomonas</taxon>
    </lineage>
</organism>
<dbReference type="AlphaFoldDB" id="A0A7R6PQH3"/>
<dbReference type="CDD" id="cd02575">
    <property type="entry name" value="PseudoU_synth_EcTruD"/>
    <property type="match status" value="1"/>
</dbReference>
<dbReference type="RefSeq" id="WP_201349237.1">
    <property type="nucleotide sequence ID" value="NZ_AP014546.1"/>
</dbReference>
<protein>
    <recommendedName>
        <fullName evidence="4">tRNA pseudouridine synthase D</fullName>
        <ecNumber evidence="4">5.4.99.27</ecNumber>
    </recommendedName>
    <alternativeName>
        <fullName evidence="4">tRNA pseudouridine(13) synthase</fullName>
    </alternativeName>
    <alternativeName>
        <fullName evidence="4">tRNA pseudouridylate synthase D</fullName>
    </alternativeName>
    <alternativeName>
        <fullName evidence="4">tRNA-uridine isomerase D</fullName>
    </alternativeName>
</protein>
<comment type="function">
    <text evidence="4">Responsible for synthesis of pseudouridine from uracil-13 in transfer RNAs.</text>
</comment>
<name>A0A7R6PQH3_9GAMM</name>
<dbReference type="InterPro" id="IPR050170">
    <property type="entry name" value="TruD_pseudoU_synthase"/>
</dbReference>
<dbReference type="GO" id="GO:0160150">
    <property type="term" value="F:tRNA pseudouridine(13) synthase activity"/>
    <property type="evidence" value="ECO:0007669"/>
    <property type="project" value="UniProtKB-EC"/>
</dbReference>
<sequence length="346" mass="39270">MDLPTQYRYLYNPPTSQATIRQLPEDFHVVEIPSFSAEGEGEHEFLLIRKTGENTDWVAKLLAKFCQIPIKDVGYAGKKDRHAVTEQWFSVRLPVTRKINWALFGGESIHVLESVRHQRKLRLGALLGNRFSIRLRNLTNEDDFVGRLEKIKAGVPNYFGEQRFGHGGGNLTKGLALINGEFKERQRHKKGLYISAVRSWLFNHIVSQRITQNLWDSVLPGDMMMLSGSRSHFLAETADESLLSRLKEHDIHLSGPLWGRGSTLVQGEAAEWEGEVVRPWESVTERLEHLGLQQERRALRLIPEGLRAVKESDGQWLLSFSLPAGAFATSVLRELCEPLTAGIEDK</sequence>
<dbReference type="GO" id="GO:0005829">
    <property type="term" value="C:cytosol"/>
    <property type="evidence" value="ECO:0007669"/>
    <property type="project" value="TreeGrafter"/>
</dbReference>
<dbReference type="PROSITE" id="PS01268">
    <property type="entry name" value="UPF0024"/>
    <property type="match status" value="1"/>
</dbReference>
<evidence type="ECO:0000256" key="3">
    <source>
        <dbReference type="ARBA" id="ARBA00023235"/>
    </source>
</evidence>
<evidence type="ECO:0000256" key="4">
    <source>
        <dbReference type="HAMAP-Rule" id="MF_01082"/>
    </source>
</evidence>
<evidence type="ECO:0000256" key="2">
    <source>
        <dbReference type="ARBA" id="ARBA00022694"/>
    </source>
</evidence>
<proteinExistence type="inferred from homology"/>
<evidence type="ECO:0000259" key="5">
    <source>
        <dbReference type="PROSITE" id="PS50984"/>
    </source>
</evidence>
<dbReference type="EC" id="5.4.99.27" evidence="4"/>
<dbReference type="InterPro" id="IPR020119">
    <property type="entry name" value="PsdUridine_synth_TruD_CS"/>
</dbReference>
<dbReference type="InterPro" id="IPR020103">
    <property type="entry name" value="PsdUridine_synth_cat_dom_sf"/>
</dbReference>
<dbReference type="InterPro" id="IPR042214">
    <property type="entry name" value="TruD_catalytic"/>
</dbReference>
<dbReference type="GO" id="GO:0031119">
    <property type="term" value="P:tRNA pseudouridine synthesis"/>
    <property type="evidence" value="ECO:0007669"/>
    <property type="project" value="UniProtKB-UniRule"/>
</dbReference>
<dbReference type="GO" id="GO:0003723">
    <property type="term" value="F:RNA binding"/>
    <property type="evidence" value="ECO:0007669"/>
    <property type="project" value="InterPro"/>
</dbReference>
<feature type="active site" description="Nucleophile" evidence="4">
    <location>
        <position position="80"/>
    </location>
</feature>
<dbReference type="PANTHER" id="PTHR47811">
    <property type="entry name" value="TRNA PSEUDOURIDINE SYNTHASE D"/>
    <property type="match status" value="1"/>
</dbReference>
<dbReference type="Gene3D" id="3.30.2350.20">
    <property type="entry name" value="TruD, catalytic domain"/>
    <property type="match status" value="1"/>
</dbReference>
<evidence type="ECO:0000313" key="6">
    <source>
        <dbReference type="EMBL" id="BBB28550.1"/>
    </source>
</evidence>
<dbReference type="Pfam" id="PF01142">
    <property type="entry name" value="TruD"/>
    <property type="match status" value="2"/>
</dbReference>
<evidence type="ECO:0000256" key="1">
    <source>
        <dbReference type="ARBA" id="ARBA00007953"/>
    </source>
</evidence>
<dbReference type="KEGG" id="njp:NEJAP_0593"/>
<dbReference type="InterPro" id="IPR011760">
    <property type="entry name" value="PsdUridine_synth_TruD_insert"/>
</dbReference>
<gene>
    <name evidence="4 6" type="primary">truD</name>
    <name evidence="6" type="ORF">NEJAP_0593</name>
</gene>